<dbReference type="InterPro" id="IPR016055">
    <property type="entry name" value="A-D-PHexomutase_a/b/a-I/II/III"/>
</dbReference>
<reference evidence="11 12" key="1">
    <citation type="journal article" date="2019" name="Int. J. Syst. Evol. Microbiol.">
        <title>The Global Catalogue of Microorganisms (GCM) 10K type strain sequencing project: providing services to taxonomists for standard genome sequencing and annotation.</title>
        <authorList>
            <consortium name="The Broad Institute Genomics Platform"/>
            <consortium name="The Broad Institute Genome Sequencing Center for Infectious Disease"/>
            <person name="Wu L."/>
            <person name="Ma J."/>
        </authorList>
    </citation>
    <scope>NUCLEOTIDE SEQUENCE [LARGE SCALE GENOMIC DNA]</scope>
    <source>
        <strain evidence="11 12">JCM 14560</strain>
    </source>
</reference>
<keyword evidence="12" id="KW-1185">Reference proteome</keyword>
<dbReference type="Pfam" id="PF02880">
    <property type="entry name" value="PGM_PMM_III"/>
    <property type="match status" value="1"/>
</dbReference>
<gene>
    <name evidence="11" type="ORF">GCM10009760_12200</name>
</gene>
<evidence type="ECO:0000259" key="8">
    <source>
        <dbReference type="Pfam" id="PF02878"/>
    </source>
</evidence>
<dbReference type="PRINTS" id="PR00509">
    <property type="entry name" value="PGMPMM"/>
</dbReference>
<dbReference type="SUPFAM" id="SSF55957">
    <property type="entry name" value="Phosphoglucomutase, C-terminal domain"/>
    <property type="match status" value="1"/>
</dbReference>
<dbReference type="Pfam" id="PF02878">
    <property type="entry name" value="PGM_PMM_I"/>
    <property type="match status" value="1"/>
</dbReference>
<comment type="cofactor">
    <cofactor evidence="1">
        <name>Mg(2+)</name>
        <dbReference type="ChEBI" id="CHEBI:18420"/>
    </cofactor>
</comment>
<evidence type="ECO:0000256" key="3">
    <source>
        <dbReference type="ARBA" id="ARBA00022553"/>
    </source>
</evidence>
<feature type="domain" description="Alpha-D-phosphohexomutase alpha/beta/alpha" evidence="8">
    <location>
        <begin position="6"/>
        <end position="133"/>
    </location>
</feature>
<dbReference type="NCBIfam" id="NF007088">
    <property type="entry name" value="PRK09542.1"/>
    <property type="match status" value="1"/>
</dbReference>
<feature type="domain" description="Alpha-D-phosphohexomutase alpha/beta/alpha" evidence="9">
    <location>
        <begin position="162"/>
        <end position="261"/>
    </location>
</feature>
<sequence length="463" mass="49379">MRDLKQLVKAYDVRGVVPDQWDESLARAFGAAFVQVVGASAVVVGHDMRPSSPSLSRAFAEGAAAHGADVVEIGLCSTDQLYYASGSLDLPGAMFTASHNPAQYNGIKLCRAGASPVGQDTGLTAIRELVESWTAPDDTVTVPAPAPDVKPGTLTARDTLRGYADHLLGLVDLTTIRPLKVVVDAGNGMGGHTVPTVLAGLPLDIDELYFELDGTFPNHEANPLDPANLVDLQARVREVGADIGLAFDGDADRCFVIDENGDPVSPSAITALVAAREITRAQANGESNPVIIHNLITSWTVPEVVRELGATPLRTRVGHSFIKQEMAETDAVFGGEHSAHYYFRDFWRADTGMLAALHVLAALGHQDRTLSALTAAYDRYAASGEINSTVADQAGRTEAVRTAYAHLPGVTTDTLDGLTVAGDDWWFNLRPSNTEPLLRLNVEAKDPAKMAELRDAVLTLVRT</sequence>
<proteinExistence type="inferred from homology"/>
<keyword evidence="6" id="KW-0413">Isomerase</keyword>
<evidence type="ECO:0000256" key="1">
    <source>
        <dbReference type="ARBA" id="ARBA00001946"/>
    </source>
</evidence>
<dbReference type="InterPro" id="IPR005846">
    <property type="entry name" value="A-D-PHexomutase_a/b/a-III"/>
</dbReference>
<evidence type="ECO:0000259" key="10">
    <source>
        <dbReference type="Pfam" id="PF02880"/>
    </source>
</evidence>
<organism evidence="11 12">
    <name type="scientific">Kitasatospora kazusensis</name>
    <dbReference type="NCBI Taxonomy" id="407974"/>
    <lineage>
        <taxon>Bacteria</taxon>
        <taxon>Bacillati</taxon>
        <taxon>Actinomycetota</taxon>
        <taxon>Actinomycetes</taxon>
        <taxon>Kitasatosporales</taxon>
        <taxon>Streptomycetaceae</taxon>
        <taxon>Kitasatospora</taxon>
    </lineage>
</organism>
<dbReference type="Gene3D" id="3.30.310.50">
    <property type="entry name" value="Alpha-D-phosphohexomutase, C-terminal domain"/>
    <property type="match status" value="1"/>
</dbReference>
<comment type="similarity">
    <text evidence="2">Belongs to the phosphohexose mutase family.</text>
</comment>
<dbReference type="PANTHER" id="PTHR43771:SF1">
    <property type="entry name" value="PHOSPHOMANNOMUTASE"/>
    <property type="match status" value="1"/>
</dbReference>
<dbReference type="CDD" id="cd03089">
    <property type="entry name" value="PMM_PGM"/>
    <property type="match status" value="1"/>
</dbReference>
<dbReference type="RefSeq" id="WP_344461508.1">
    <property type="nucleotide sequence ID" value="NZ_BAAANT010000004.1"/>
</dbReference>
<comment type="caution">
    <text evidence="11">The sequence shown here is derived from an EMBL/GenBank/DDBJ whole genome shotgun (WGS) entry which is preliminary data.</text>
</comment>
<keyword evidence="4" id="KW-0479">Metal-binding</keyword>
<dbReference type="Gene3D" id="3.40.120.10">
    <property type="entry name" value="Alpha-D-Glucose-1,6-Bisphosphate, subunit A, domain 3"/>
    <property type="match status" value="3"/>
</dbReference>
<feature type="domain" description="Alpha-D-phosphohexomutase alpha/beta/alpha" evidence="10">
    <location>
        <begin position="271"/>
        <end position="380"/>
    </location>
</feature>
<evidence type="ECO:0000259" key="7">
    <source>
        <dbReference type="Pfam" id="PF00408"/>
    </source>
</evidence>
<evidence type="ECO:0000313" key="11">
    <source>
        <dbReference type="EMBL" id="GAA2134636.1"/>
    </source>
</evidence>
<evidence type="ECO:0000259" key="9">
    <source>
        <dbReference type="Pfam" id="PF02879"/>
    </source>
</evidence>
<dbReference type="PANTHER" id="PTHR43771">
    <property type="entry name" value="PHOSPHOMANNOMUTASE"/>
    <property type="match status" value="1"/>
</dbReference>
<dbReference type="Pfam" id="PF00408">
    <property type="entry name" value="PGM_PMM_IV"/>
    <property type="match status" value="1"/>
</dbReference>
<accession>A0ABN2YZV6</accession>
<keyword evidence="3" id="KW-0597">Phosphoprotein</keyword>
<name>A0ABN2YZV6_9ACTN</name>
<dbReference type="InterPro" id="IPR036900">
    <property type="entry name" value="A-D-PHexomutase_C_sf"/>
</dbReference>
<dbReference type="InterPro" id="IPR005844">
    <property type="entry name" value="A-D-PHexomutase_a/b/a-I"/>
</dbReference>
<evidence type="ECO:0000256" key="2">
    <source>
        <dbReference type="ARBA" id="ARBA00010231"/>
    </source>
</evidence>
<dbReference type="EMBL" id="BAAANT010000004">
    <property type="protein sequence ID" value="GAA2134636.1"/>
    <property type="molecule type" value="Genomic_DNA"/>
</dbReference>
<dbReference type="InterPro" id="IPR005845">
    <property type="entry name" value="A-D-PHexomutase_a/b/a-II"/>
</dbReference>
<evidence type="ECO:0000256" key="4">
    <source>
        <dbReference type="ARBA" id="ARBA00022723"/>
    </source>
</evidence>
<feature type="domain" description="Alpha-D-phosphohexomutase C-terminal" evidence="7">
    <location>
        <begin position="385"/>
        <end position="458"/>
    </location>
</feature>
<dbReference type="InterPro" id="IPR005841">
    <property type="entry name" value="Alpha-D-phosphohexomutase_SF"/>
</dbReference>
<dbReference type="Pfam" id="PF02879">
    <property type="entry name" value="PGM_PMM_II"/>
    <property type="match status" value="1"/>
</dbReference>
<evidence type="ECO:0000313" key="12">
    <source>
        <dbReference type="Proteomes" id="UP001422759"/>
    </source>
</evidence>
<dbReference type="InterPro" id="IPR005843">
    <property type="entry name" value="A-D-PHexomutase_C"/>
</dbReference>
<protein>
    <submittedName>
        <fullName evidence="11">Phosphomannomutase/phosphoglucomutase</fullName>
    </submittedName>
</protein>
<dbReference type="SUPFAM" id="SSF53738">
    <property type="entry name" value="Phosphoglucomutase, first 3 domains"/>
    <property type="match status" value="3"/>
</dbReference>
<evidence type="ECO:0000256" key="6">
    <source>
        <dbReference type="ARBA" id="ARBA00023235"/>
    </source>
</evidence>
<evidence type="ECO:0000256" key="5">
    <source>
        <dbReference type="ARBA" id="ARBA00022842"/>
    </source>
</evidence>
<dbReference type="Proteomes" id="UP001422759">
    <property type="component" value="Unassembled WGS sequence"/>
</dbReference>
<keyword evidence="5" id="KW-0460">Magnesium</keyword>